<evidence type="ECO:0000256" key="2">
    <source>
        <dbReference type="ARBA" id="ARBA00022723"/>
    </source>
</evidence>
<keyword evidence="3 6" id="KW-0801">TPQ</keyword>
<dbReference type="GO" id="GO:0005507">
    <property type="term" value="F:copper ion binding"/>
    <property type="evidence" value="ECO:0007669"/>
    <property type="project" value="InterPro"/>
</dbReference>
<dbReference type="GO" id="GO:0048038">
    <property type="term" value="F:quinone binding"/>
    <property type="evidence" value="ECO:0007669"/>
    <property type="project" value="InterPro"/>
</dbReference>
<feature type="chain" id="PRO_5024439247" description="Amine oxidase" evidence="7">
    <location>
        <begin position="24"/>
        <end position="636"/>
    </location>
</feature>
<evidence type="ECO:0000313" key="11">
    <source>
        <dbReference type="Proteomes" id="UP000327157"/>
    </source>
</evidence>
<accession>A0A5N5HBL9</accession>
<reference evidence="10 11" key="3">
    <citation type="submission" date="2019-11" db="EMBL/GenBank/DDBJ databases">
        <title>A de novo genome assembly of a pear dwarfing rootstock.</title>
        <authorList>
            <person name="Wang F."/>
            <person name="Wang J."/>
            <person name="Li S."/>
            <person name="Zhang Y."/>
            <person name="Fang M."/>
            <person name="Ma L."/>
            <person name="Zhao Y."/>
            <person name="Jiang S."/>
        </authorList>
    </citation>
    <scope>NUCLEOTIDE SEQUENCE [LARGE SCALE GENOMIC DNA]</scope>
    <source>
        <strain evidence="10">S2</strain>
        <tissue evidence="10">Leaf</tissue>
    </source>
</reference>
<keyword evidence="5 6" id="KW-0186">Copper</keyword>
<dbReference type="InterPro" id="IPR036460">
    <property type="entry name" value="Cu_amine_oxidase_C_sf"/>
</dbReference>
<evidence type="ECO:0000256" key="1">
    <source>
        <dbReference type="ARBA" id="ARBA00007983"/>
    </source>
</evidence>
<keyword evidence="2 6" id="KW-0479">Metal-binding</keyword>
<name>A0A5N5HBL9_9ROSA</name>
<comment type="PTM">
    <text evidence="6">Topaquinone (TPQ) is generated by copper-dependent autoxidation of a specific tyrosyl residue.</text>
</comment>
<sequence length="636" mass="71671">MASLKFLFFVIIPISFFILSAHPENLHPLDPLTPSELQLVQTLITAQYISNSFNFNITTLTPPRRRAFVIARINQTTHEITVDLSTDSVISDRIHTGHGYPIIMAEEQEAAQALALQYAPFLAAVRKRGLKVEEALCDVFPVGWYGEDRVKNKRMVNLLCFYLDGTVNFETRPVEGATMTVDLDEMKIATGTDYRASVQKPPFRARLSAVTVEQPDGPSFEIHGHSVRWANWDFHLGFDMRAGPIISLASIYDIEQQKFRRVLYRALISELFVPYIDLTEEWYSRTFLDAGEFGFGQSAVSLEPLRDCPANAKFMDAYVAGLDGKPNKKSKVICIFEQHDGDIMWRHTETTISKKGISEVRPELSLVLRMVSTVGLTGCLEVKGTEYTNTQQIEEEVYGTPVTENRVAVNHDHFLTCHLDLDGEANSFVKLQTTRAGDPKSPRKGYWKVVSETAKTESDAKIKLGSIAADLVVVNPNKNYTQIRGGFTKYNVWVTPYNKSEKWAGGLYADQSRGDDTLATWSSRDRDIENKDIVLWYTMGFHHVPYQEDFPIMLTISGQFELRQAIQYVRGSNCSSSFSIVTGRNSARRKMNIPVFHSVYTPCTFPSVGGGTTLNEIPYIFNNDCMSCCTDNHTIS</sequence>
<dbReference type="SUPFAM" id="SSF54416">
    <property type="entry name" value="Amine oxidase N-terminal region"/>
    <property type="match status" value="2"/>
</dbReference>
<feature type="domain" description="Copper amine oxidase N3-terminal" evidence="9">
    <location>
        <begin position="101"/>
        <end position="194"/>
    </location>
</feature>
<dbReference type="Proteomes" id="UP000327157">
    <property type="component" value="Chromosome 16"/>
</dbReference>
<feature type="signal peptide" evidence="7">
    <location>
        <begin position="1"/>
        <end position="23"/>
    </location>
</feature>
<reference evidence="11" key="2">
    <citation type="submission" date="2019-10" db="EMBL/GenBank/DDBJ databases">
        <title>A de novo genome assembly of a pear dwarfing rootstock.</title>
        <authorList>
            <person name="Wang F."/>
            <person name="Wang J."/>
            <person name="Li S."/>
            <person name="Zhang Y."/>
            <person name="Fang M."/>
            <person name="Ma L."/>
            <person name="Zhao Y."/>
            <person name="Jiang S."/>
        </authorList>
    </citation>
    <scope>NUCLEOTIDE SEQUENCE [LARGE SCALE GENOMIC DNA]</scope>
</reference>
<dbReference type="PANTHER" id="PTHR10638:SF71">
    <property type="entry name" value="AMINE OXIDASE"/>
    <property type="match status" value="1"/>
</dbReference>
<dbReference type="Pfam" id="PF02728">
    <property type="entry name" value="Cu_amine_oxidN3"/>
    <property type="match status" value="1"/>
</dbReference>
<evidence type="ECO:0000259" key="8">
    <source>
        <dbReference type="Pfam" id="PF01179"/>
    </source>
</evidence>
<dbReference type="PROSITE" id="PS01165">
    <property type="entry name" value="COPPER_AMINE_OXID_2"/>
    <property type="match status" value="1"/>
</dbReference>
<evidence type="ECO:0000313" key="10">
    <source>
        <dbReference type="EMBL" id="KAB2625399.1"/>
    </source>
</evidence>
<dbReference type="Pfam" id="PF01179">
    <property type="entry name" value="Cu_amine_oxid"/>
    <property type="match status" value="1"/>
</dbReference>
<dbReference type="Gene3D" id="2.70.98.20">
    <property type="entry name" value="Copper amine oxidase, catalytic domain"/>
    <property type="match status" value="1"/>
</dbReference>
<dbReference type="InterPro" id="IPR015798">
    <property type="entry name" value="Cu_amine_oxidase_C"/>
</dbReference>
<keyword evidence="4 6" id="KW-0560">Oxidoreductase</keyword>
<evidence type="ECO:0000256" key="6">
    <source>
        <dbReference type="RuleBase" id="RU000672"/>
    </source>
</evidence>
<evidence type="ECO:0000256" key="3">
    <source>
        <dbReference type="ARBA" id="ARBA00022772"/>
    </source>
</evidence>
<dbReference type="GO" id="GO:0009308">
    <property type="term" value="P:amine metabolic process"/>
    <property type="evidence" value="ECO:0007669"/>
    <property type="project" value="UniProtKB-UniRule"/>
</dbReference>
<dbReference type="InterPro" id="IPR049947">
    <property type="entry name" value="Cu_Am_Ox_Cu-bd"/>
</dbReference>
<comment type="caution">
    <text evidence="10">The sequence shown here is derived from an EMBL/GenBank/DDBJ whole genome shotgun (WGS) entry which is preliminary data.</text>
</comment>
<comment type="similarity">
    <text evidence="1 6">Belongs to the copper/topaquinone oxidase family.</text>
</comment>
<dbReference type="InterPro" id="IPR015802">
    <property type="entry name" value="Cu_amine_oxidase_N3"/>
</dbReference>
<feature type="domain" description="Copper amine oxidase catalytic" evidence="8">
    <location>
        <begin position="211"/>
        <end position="479"/>
    </location>
</feature>
<dbReference type="SUPFAM" id="SSF49998">
    <property type="entry name" value="Amine oxidase catalytic domain"/>
    <property type="match status" value="1"/>
</dbReference>
<dbReference type="Gene3D" id="3.10.450.40">
    <property type="match status" value="2"/>
</dbReference>
<organism evidence="10 11">
    <name type="scientific">Pyrus ussuriensis x Pyrus communis</name>
    <dbReference type="NCBI Taxonomy" id="2448454"/>
    <lineage>
        <taxon>Eukaryota</taxon>
        <taxon>Viridiplantae</taxon>
        <taxon>Streptophyta</taxon>
        <taxon>Embryophyta</taxon>
        <taxon>Tracheophyta</taxon>
        <taxon>Spermatophyta</taxon>
        <taxon>Magnoliopsida</taxon>
        <taxon>eudicotyledons</taxon>
        <taxon>Gunneridae</taxon>
        <taxon>Pentapetalae</taxon>
        <taxon>rosids</taxon>
        <taxon>fabids</taxon>
        <taxon>Rosales</taxon>
        <taxon>Rosaceae</taxon>
        <taxon>Amygdaloideae</taxon>
        <taxon>Maleae</taxon>
        <taxon>Pyrus</taxon>
    </lineage>
</organism>
<protein>
    <recommendedName>
        <fullName evidence="6">Amine oxidase</fullName>
        <ecNumber evidence="6">1.4.3.-</ecNumber>
    </recommendedName>
</protein>
<proteinExistence type="inferred from homology"/>
<dbReference type="AlphaFoldDB" id="A0A5N5HBL9"/>
<evidence type="ECO:0000256" key="7">
    <source>
        <dbReference type="SAM" id="SignalP"/>
    </source>
</evidence>
<dbReference type="InterPro" id="IPR016182">
    <property type="entry name" value="Cu_amine_oxidase_N-reg"/>
</dbReference>
<comment type="cofactor">
    <cofactor evidence="6">
        <name>Cu cation</name>
        <dbReference type="ChEBI" id="CHEBI:23378"/>
    </cofactor>
    <text evidence="6">Contains 1 topaquinone per subunit.</text>
</comment>
<keyword evidence="7" id="KW-0732">Signal</keyword>
<dbReference type="EC" id="1.4.3.-" evidence="6"/>
<evidence type="ECO:0000256" key="4">
    <source>
        <dbReference type="ARBA" id="ARBA00023002"/>
    </source>
</evidence>
<dbReference type="GO" id="GO:0008131">
    <property type="term" value="F:primary methylamine oxidase activity"/>
    <property type="evidence" value="ECO:0007669"/>
    <property type="project" value="InterPro"/>
</dbReference>
<dbReference type="InterPro" id="IPR000269">
    <property type="entry name" value="Cu_amine_oxidase"/>
</dbReference>
<keyword evidence="11" id="KW-1185">Reference proteome</keyword>
<evidence type="ECO:0000256" key="5">
    <source>
        <dbReference type="ARBA" id="ARBA00023008"/>
    </source>
</evidence>
<dbReference type="EMBL" id="SMOL01000160">
    <property type="protein sequence ID" value="KAB2625399.1"/>
    <property type="molecule type" value="Genomic_DNA"/>
</dbReference>
<gene>
    <name evidence="10" type="ORF">D8674_017059</name>
</gene>
<evidence type="ECO:0000259" key="9">
    <source>
        <dbReference type="Pfam" id="PF02728"/>
    </source>
</evidence>
<dbReference type="PANTHER" id="PTHR10638">
    <property type="entry name" value="COPPER AMINE OXIDASE"/>
    <property type="match status" value="1"/>
</dbReference>
<reference evidence="10 11" key="1">
    <citation type="submission" date="2019-09" db="EMBL/GenBank/DDBJ databases">
        <authorList>
            <person name="Ou C."/>
        </authorList>
    </citation>
    <scope>NUCLEOTIDE SEQUENCE [LARGE SCALE GENOMIC DNA]</scope>
    <source>
        <strain evidence="10">S2</strain>
        <tissue evidence="10">Leaf</tissue>
    </source>
</reference>
<dbReference type="OrthoDB" id="5379943at2759"/>